<evidence type="ECO:0000259" key="1">
    <source>
        <dbReference type="Pfam" id="PF01261"/>
    </source>
</evidence>
<comment type="caution">
    <text evidence="2">The sequence shown here is derived from an EMBL/GenBank/DDBJ whole genome shotgun (WGS) entry which is preliminary data.</text>
</comment>
<dbReference type="InterPro" id="IPR013022">
    <property type="entry name" value="Xyl_isomerase-like_TIM-brl"/>
</dbReference>
<dbReference type="PANTHER" id="PTHR12110">
    <property type="entry name" value="HYDROXYPYRUVATE ISOMERASE"/>
    <property type="match status" value="1"/>
</dbReference>
<evidence type="ECO:0000313" key="2">
    <source>
        <dbReference type="EMBL" id="RBP46107.1"/>
    </source>
</evidence>
<dbReference type="Pfam" id="PF01261">
    <property type="entry name" value="AP_endonuc_2"/>
    <property type="match status" value="1"/>
</dbReference>
<dbReference type="EMBL" id="QNRR01000002">
    <property type="protein sequence ID" value="RBP46107.1"/>
    <property type="molecule type" value="Genomic_DNA"/>
</dbReference>
<dbReference type="AlphaFoldDB" id="A0A366HTS9"/>
<keyword evidence="3" id="KW-1185">Reference proteome</keyword>
<proteinExistence type="predicted"/>
<dbReference type="RefSeq" id="WP_245958114.1">
    <property type="nucleotide sequence ID" value="NZ_QNRR01000002.1"/>
</dbReference>
<organism evidence="2 3">
    <name type="scientific">Roseimicrobium gellanilyticum</name>
    <dbReference type="NCBI Taxonomy" id="748857"/>
    <lineage>
        <taxon>Bacteria</taxon>
        <taxon>Pseudomonadati</taxon>
        <taxon>Verrucomicrobiota</taxon>
        <taxon>Verrucomicrobiia</taxon>
        <taxon>Verrucomicrobiales</taxon>
        <taxon>Verrucomicrobiaceae</taxon>
        <taxon>Roseimicrobium</taxon>
    </lineage>
</organism>
<feature type="domain" description="Xylose isomerase-like TIM barrel" evidence="1">
    <location>
        <begin position="32"/>
        <end position="255"/>
    </location>
</feature>
<name>A0A366HTS9_9BACT</name>
<gene>
    <name evidence="2" type="ORF">DES53_102493</name>
</gene>
<dbReference type="InterPro" id="IPR050312">
    <property type="entry name" value="IolE/XylAMocC-like"/>
</dbReference>
<dbReference type="Gene3D" id="3.20.20.150">
    <property type="entry name" value="Divalent-metal-dependent TIM barrel enzymes"/>
    <property type="match status" value="1"/>
</dbReference>
<dbReference type="InterPro" id="IPR036237">
    <property type="entry name" value="Xyl_isomerase-like_sf"/>
</dbReference>
<accession>A0A366HTS9</accession>
<keyword evidence="2" id="KW-0413">Isomerase</keyword>
<dbReference type="PANTHER" id="PTHR12110:SF52">
    <property type="entry name" value="XYLOSE ISOMERASE"/>
    <property type="match status" value="1"/>
</dbReference>
<protein>
    <submittedName>
        <fullName evidence="2">Sugar phosphate isomerase/epimerase</fullName>
    </submittedName>
</protein>
<dbReference type="SUPFAM" id="SSF51658">
    <property type="entry name" value="Xylose isomerase-like"/>
    <property type="match status" value="1"/>
</dbReference>
<dbReference type="Proteomes" id="UP000253426">
    <property type="component" value="Unassembled WGS sequence"/>
</dbReference>
<reference evidence="2 3" key="1">
    <citation type="submission" date="2018-06" db="EMBL/GenBank/DDBJ databases">
        <title>Genomic Encyclopedia of Type Strains, Phase IV (KMG-IV): sequencing the most valuable type-strain genomes for metagenomic binning, comparative biology and taxonomic classification.</title>
        <authorList>
            <person name="Goeker M."/>
        </authorList>
    </citation>
    <scope>NUCLEOTIDE SEQUENCE [LARGE SCALE GENOMIC DNA]</scope>
    <source>
        <strain evidence="2 3">DSM 25532</strain>
    </source>
</reference>
<dbReference type="GO" id="GO:0016853">
    <property type="term" value="F:isomerase activity"/>
    <property type="evidence" value="ECO:0007669"/>
    <property type="project" value="UniProtKB-KW"/>
</dbReference>
<evidence type="ECO:0000313" key="3">
    <source>
        <dbReference type="Proteomes" id="UP000253426"/>
    </source>
</evidence>
<sequence>MKPPTPLSRFCIHTMTTKPWSLEECAKHYPTAGATGITVWRQHLQGQEPQKAGAMLRDAGLEIVSLCRGGFFPGPTSTRRAAAIDDNLRAIEEAHALGAPLIVLVCGAVPGQPLEESRKQIADGIARVLPVAVQAGVKLAIEPLHPMYADDRSAINTTKQANDVCDALGSPEGLGIAVDVYHVWWDDALEANIKHTAEKNRLFAFHACDWKTPTTDILNDRGLMGEGCIPIRKIKGWVEEAGFTGHNEVEIFSTRYWGMDQGEYLGMIAQAYQEHVH</sequence>